<feature type="region of interest" description="Disordered" evidence="7">
    <location>
        <begin position="199"/>
        <end position="254"/>
    </location>
</feature>
<keyword evidence="10" id="KW-1185">Reference proteome</keyword>
<feature type="compositionally biased region" description="Polar residues" evidence="7">
    <location>
        <begin position="199"/>
        <end position="244"/>
    </location>
</feature>
<dbReference type="GO" id="GO:0008270">
    <property type="term" value="F:zinc ion binding"/>
    <property type="evidence" value="ECO:0007669"/>
    <property type="project" value="InterPro"/>
</dbReference>
<evidence type="ECO:0000259" key="8">
    <source>
        <dbReference type="PROSITE" id="PS50048"/>
    </source>
</evidence>
<dbReference type="RefSeq" id="XP_003957242.1">
    <property type="nucleotide sequence ID" value="XM_003957193.1"/>
</dbReference>
<evidence type="ECO:0000256" key="5">
    <source>
        <dbReference type="ARBA" id="ARBA00023163"/>
    </source>
</evidence>
<feature type="compositionally biased region" description="Acidic residues" evidence="7">
    <location>
        <begin position="245"/>
        <end position="254"/>
    </location>
</feature>
<dbReference type="GO" id="GO:0000981">
    <property type="term" value="F:DNA-binding transcription factor activity, RNA polymerase II-specific"/>
    <property type="evidence" value="ECO:0007669"/>
    <property type="project" value="InterPro"/>
</dbReference>
<evidence type="ECO:0000256" key="4">
    <source>
        <dbReference type="ARBA" id="ARBA00023125"/>
    </source>
</evidence>
<evidence type="ECO:0000256" key="3">
    <source>
        <dbReference type="ARBA" id="ARBA00023015"/>
    </source>
</evidence>
<dbReference type="InterPro" id="IPR001138">
    <property type="entry name" value="Zn2Cys6_DnaBD"/>
</dbReference>
<reference evidence="9 10" key="1">
    <citation type="journal article" date="2011" name="Proc. Natl. Acad. Sci. U.S.A.">
        <title>Evolutionary erosion of yeast sex chromosomes by mating-type switching accidents.</title>
        <authorList>
            <person name="Gordon J.L."/>
            <person name="Armisen D."/>
            <person name="Proux-Wera E."/>
            <person name="Oheigeartaigh S.S."/>
            <person name="Byrne K.P."/>
            <person name="Wolfe K.H."/>
        </authorList>
    </citation>
    <scope>NUCLEOTIDE SEQUENCE [LARGE SCALE GENOMIC DNA]</scope>
    <source>
        <strain evidence="10">ATCC 22294 / BCRC 22015 / CBS 2517 / CECT 1963 / NBRC 1671 / NRRL Y-8276</strain>
    </source>
</reference>
<dbReference type="KEGG" id="kaf:KAFR_0D04590"/>
<dbReference type="GO" id="GO:0045944">
    <property type="term" value="P:positive regulation of transcription by RNA polymerase II"/>
    <property type="evidence" value="ECO:0007669"/>
    <property type="project" value="TreeGrafter"/>
</dbReference>
<dbReference type="SMART" id="SM00066">
    <property type="entry name" value="GAL4"/>
    <property type="match status" value="1"/>
</dbReference>
<dbReference type="OrthoDB" id="6612291at2759"/>
<dbReference type="HOGENOM" id="CLU_017671_0_0_1"/>
<dbReference type="GO" id="GO:0000978">
    <property type="term" value="F:RNA polymerase II cis-regulatory region sequence-specific DNA binding"/>
    <property type="evidence" value="ECO:0007669"/>
    <property type="project" value="TreeGrafter"/>
</dbReference>
<evidence type="ECO:0000313" key="10">
    <source>
        <dbReference type="Proteomes" id="UP000005220"/>
    </source>
</evidence>
<name>H2AUQ7_KAZAF</name>
<gene>
    <name evidence="9" type="primary">KAFR0D04590</name>
    <name evidence="9" type="ORF">KAFR_0D04590</name>
</gene>
<dbReference type="CDD" id="cd00067">
    <property type="entry name" value="GAL4"/>
    <property type="match status" value="1"/>
</dbReference>
<keyword evidence="1" id="KW-0479">Metal-binding</keyword>
<dbReference type="InterPro" id="IPR050675">
    <property type="entry name" value="OAF3"/>
</dbReference>
<dbReference type="EMBL" id="HE650824">
    <property type="protein sequence ID" value="CCF58107.1"/>
    <property type="molecule type" value="Genomic_DNA"/>
</dbReference>
<evidence type="ECO:0000256" key="7">
    <source>
        <dbReference type="SAM" id="MobiDB-lite"/>
    </source>
</evidence>
<evidence type="ECO:0000313" key="9">
    <source>
        <dbReference type="EMBL" id="CCF58107.1"/>
    </source>
</evidence>
<evidence type="ECO:0000256" key="1">
    <source>
        <dbReference type="ARBA" id="ARBA00022723"/>
    </source>
</evidence>
<keyword evidence="2" id="KW-0862">Zinc</keyword>
<dbReference type="SUPFAM" id="SSF57701">
    <property type="entry name" value="Zn2/Cys6 DNA-binding domain"/>
    <property type="match status" value="1"/>
</dbReference>
<keyword evidence="5" id="KW-0804">Transcription</keyword>
<dbReference type="AlphaFoldDB" id="H2AUQ7"/>
<dbReference type="GO" id="GO:0005634">
    <property type="term" value="C:nucleus"/>
    <property type="evidence" value="ECO:0007669"/>
    <property type="project" value="TreeGrafter"/>
</dbReference>
<dbReference type="PANTHER" id="PTHR31069:SF21">
    <property type="entry name" value="CHROMATIN STRUCTURE-REMODELING COMPLEX PROTEIN RSC3-RELATED"/>
    <property type="match status" value="1"/>
</dbReference>
<dbReference type="PROSITE" id="PS50048">
    <property type="entry name" value="ZN2_CY6_FUNGAL_2"/>
    <property type="match status" value="1"/>
</dbReference>
<accession>H2AUQ7</accession>
<dbReference type="GeneID" id="13882431"/>
<dbReference type="eggNOG" id="ENOG502QWTJ">
    <property type="taxonomic scope" value="Eukaryota"/>
</dbReference>
<protein>
    <recommendedName>
        <fullName evidence="8">Zn(2)-C6 fungal-type domain-containing protein</fullName>
    </recommendedName>
</protein>
<evidence type="ECO:0000256" key="2">
    <source>
        <dbReference type="ARBA" id="ARBA00022833"/>
    </source>
</evidence>
<dbReference type="InParanoid" id="H2AUQ7"/>
<proteinExistence type="predicted"/>
<keyword evidence="4" id="KW-0238">DNA-binding</keyword>
<dbReference type="Proteomes" id="UP000005220">
    <property type="component" value="Chromosome 4"/>
</dbReference>
<dbReference type="Pfam" id="PF00172">
    <property type="entry name" value="Zn_clus"/>
    <property type="match status" value="1"/>
</dbReference>
<evidence type="ECO:0000256" key="6">
    <source>
        <dbReference type="ARBA" id="ARBA00023242"/>
    </source>
</evidence>
<dbReference type="PANTHER" id="PTHR31069">
    <property type="entry name" value="OLEATE-ACTIVATED TRANSCRIPTION FACTOR 1-RELATED"/>
    <property type="match status" value="1"/>
</dbReference>
<feature type="domain" description="Zn(2)-C6 fungal-type" evidence="8">
    <location>
        <begin position="13"/>
        <end position="44"/>
    </location>
</feature>
<dbReference type="InterPro" id="IPR036864">
    <property type="entry name" value="Zn2-C6_fun-type_DNA-bd_sf"/>
</dbReference>
<dbReference type="PROSITE" id="PS00463">
    <property type="entry name" value="ZN2_CY6_FUNGAL_1"/>
    <property type="match status" value="1"/>
</dbReference>
<organism evidence="9 10">
    <name type="scientific">Kazachstania africana (strain ATCC 22294 / BCRC 22015 / CBS 2517 / CECT 1963 / NBRC 1671 / NRRL Y-8276)</name>
    <name type="common">Yeast</name>
    <name type="synonym">Kluyveromyces africanus</name>
    <dbReference type="NCBI Taxonomy" id="1071382"/>
    <lineage>
        <taxon>Eukaryota</taxon>
        <taxon>Fungi</taxon>
        <taxon>Dikarya</taxon>
        <taxon>Ascomycota</taxon>
        <taxon>Saccharomycotina</taxon>
        <taxon>Saccharomycetes</taxon>
        <taxon>Saccharomycetales</taxon>
        <taxon>Saccharomycetaceae</taxon>
        <taxon>Kazachstania</taxon>
    </lineage>
</organism>
<keyword evidence="3" id="KW-0805">Transcription regulation</keyword>
<dbReference type="Gene3D" id="4.10.240.10">
    <property type="entry name" value="Zn(2)-C6 fungal-type DNA-binding domain"/>
    <property type="match status" value="1"/>
</dbReference>
<sequence length="840" mass="97311">MDAKSRKFRKPPACTQCRKRKIGCDRVRPVCNNCLKGHRYDCTYPDTHGQVFNASLSLGPSTSIKSYTPKKSNEFKFVASSGNISGGINSMTQTRQLRRNPQLNADIVSIEQIGQYNTHLQLLNNKNKMKMSLNDLFHSNDALNDQIKYNDLDYPFYLHNLIDFDIMISNLTQEEVLLKEMEFLKLRYLELKKLQSKRMSQSNMSNSINTNKLESSPTSNVKTDNANTEGKINGAANNETNETGFESEDEDDEDENNFINQLHFSILESRKQEQIETLSLKDRPSALFHKNFLILRDDYLTDFYMQFQLLINSTFSTQIRNDNGRISSPNNGVLLFPNYRIIQSSIHYINENLSSLQPLLPFWQNESDFSADLLIKSNEINVFKISMEQLSKLGILTISLILVKLSIKFSISVNIKTQYGKLLDSLNKINLYQNLIVIKDELLKNLKISNTKDISIVKFLSFWKFFYHVIDTNSISADKVEFDEDIYLSYNNLLPNESEDVEKIKLWNFIFKNYLERNLSVGISPDLVLDNYEEEPKEIFHNLIIKNNDLLNNIDLLKSGLELVKTLHLNTTHNTMISIGEVKSLKKAVRNKFEDKISNNKNDENTINNILISQIYYKISISSNYLLMLQYENDNNLVQFQKSMVEFIKLLETVLINQFINLNNSFGKLNNYEFLFMKRSMDLIELIVTILFALLLRIKALGMLDSSDTNNTDNEAFIRFGKLMLAIFNKVETMIVDYNKVTSNEVINKLLITIRTMQIFIQKKHNNNNSSVITKNGFRNVEPERIEKYISTLKNFSKLLINDEIYETKKPGLDEFNGTTIDNEFGISEQNFKQVYSSFF</sequence>
<keyword evidence="6" id="KW-0539">Nucleus</keyword>